<keyword evidence="1" id="KW-0732">Signal</keyword>
<feature type="signal peptide" evidence="1">
    <location>
        <begin position="1"/>
        <end position="26"/>
    </location>
</feature>
<sequence length="129" mass="13256">MVLTKKTVIGLTLAGVLALSGTSVFAASEASSQDVKASSLTATKAGKPVNGTKGELKAKGEIPESVRKGLTGQTTGNAGEKQITLEEVEGVELDLDKLKENALEGKLEKAGIPISFENQLGGKTTSSKK</sequence>
<evidence type="ECO:0000256" key="1">
    <source>
        <dbReference type="SAM" id="SignalP"/>
    </source>
</evidence>
<proteinExistence type="predicted"/>
<gene>
    <name evidence="2" type="ORF">JFN88_04230</name>
</gene>
<accession>A0A934J548</accession>
<dbReference type="EMBL" id="JAELUP010000010">
    <property type="protein sequence ID" value="MBJ6360532.1"/>
    <property type="molecule type" value="Genomic_DNA"/>
</dbReference>
<evidence type="ECO:0000313" key="2">
    <source>
        <dbReference type="EMBL" id="MBJ6360532.1"/>
    </source>
</evidence>
<reference evidence="2" key="1">
    <citation type="submission" date="2020-12" db="EMBL/GenBank/DDBJ databases">
        <authorList>
            <person name="Huq M.A."/>
        </authorList>
    </citation>
    <scope>NUCLEOTIDE SEQUENCE</scope>
    <source>
        <strain evidence="2">MAHUQ-46</strain>
    </source>
</reference>
<dbReference type="AlphaFoldDB" id="A0A934J548"/>
<evidence type="ECO:0000313" key="3">
    <source>
        <dbReference type="Proteomes" id="UP000640274"/>
    </source>
</evidence>
<feature type="chain" id="PRO_5036713337" evidence="1">
    <location>
        <begin position="27"/>
        <end position="129"/>
    </location>
</feature>
<dbReference type="Proteomes" id="UP000640274">
    <property type="component" value="Unassembled WGS sequence"/>
</dbReference>
<protein>
    <submittedName>
        <fullName evidence="2">Uncharacterized protein</fullName>
    </submittedName>
</protein>
<dbReference type="RefSeq" id="WP_199018086.1">
    <property type="nucleotide sequence ID" value="NZ_JAELUP010000010.1"/>
</dbReference>
<organism evidence="2 3">
    <name type="scientific">Paenibacillus roseus</name>
    <dbReference type="NCBI Taxonomy" id="2798579"/>
    <lineage>
        <taxon>Bacteria</taxon>
        <taxon>Bacillati</taxon>
        <taxon>Bacillota</taxon>
        <taxon>Bacilli</taxon>
        <taxon>Bacillales</taxon>
        <taxon>Paenibacillaceae</taxon>
        <taxon>Paenibacillus</taxon>
    </lineage>
</organism>
<keyword evidence="3" id="KW-1185">Reference proteome</keyword>
<name>A0A934J548_9BACL</name>
<comment type="caution">
    <text evidence="2">The sequence shown here is derived from an EMBL/GenBank/DDBJ whole genome shotgun (WGS) entry which is preliminary data.</text>
</comment>